<evidence type="ECO:0000256" key="2">
    <source>
        <dbReference type="ARBA" id="ARBA00009236"/>
    </source>
</evidence>
<evidence type="ECO:0000313" key="11">
    <source>
        <dbReference type="EMBL" id="OAA85236.1"/>
    </source>
</evidence>
<dbReference type="PANTHER" id="PTHR21152:SF24">
    <property type="entry name" value="ALANINE--GLYOXYLATE AMINOTRANSFERASE 1"/>
    <property type="match status" value="1"/>
</dbReference>
<dbReference type="EMBL" id="LITT01000033">
    <property type="protein sequence ID" value="OAA85236.1"/>
    <property type="molecule type" value="Genomic_DNA"/>
</dbReference>
<evidence type="ECO:0000256" key="6">
    <source>
        <dbReference type="PIRSR" id="PIRSR000524-1"/>
    </source>
</evidence>
<comment type="cofactor">
    <cofactor evidence="1 7 9">
        <name>pyridoxal 5'-phosphate</name>
        <dbReference type="ChEBI" id="CHEBI:597326"/>
    </cofactor>
</comment>
<protein>
    <submittedName>
        <fullName evidence="11">Soluble hydrogenase 42 kDa subunit</fullName>
        <ecNumber evidence="11">1.12.-.-</ecNumber>
    </submittedName>
</protein>
<dbReference type="GO" id="GO:0004760">
    <property type="term" value="F:L-serine-pyruvate transaminase activity"/>
    <property type="evidence" value="ECO:0007669"/>
    <property type="project" value="TreeGrafter"/>
</dbReference>
<dbReference type="RefSeq" id="WP_063555962.1">
    <property type="nucleotide sequence ID" value="NZ_LITT01000033.1"/>
</dbReference>
<keyword evidence="3" id="KW-0032">Aminotransferase</keyword>
<proteinExistence type="inferred from homology"/>
<reference evidence="11 12" key="1">
    <citation type="journal article" date="2015" name="Biotechnol. Bioeng.">
        <title>Genome sequence and phenotypic characterization of Caulobacter segnis.</title>
        <authorList>
            <person name="Patel S."/>
            <person name="Fletcher B."/>
            <person name="Scott D.C."/>
            <person name="Ely B."/>
        </authorList>
    </citation>
    <scope>NUCLEOTIDE SEQUENCE [LARGE SCALE GENOMIC DNA]</scope>
    <source>
        <strain evidence="11 12">ERI-2</strain>
    </source>
</reference>
<dbReference type="PROSITE" id="PS00595">
    <property type="entry name" value="AA_TRANSFER_CLASS_5"/>
    <property type="match status" value="1"/>
</dbReference>
<dbReference type="EC" id="1.12.-.-" evidence="11"/>
<feature type="modified residue" description="N6-(pyridoxal phosphate)lysine" evidence="7">
    <location>
        <position position="191"/>
    </location>
</feature>
<evidence type="ECO:0000256" key="3">
    <source>
        <dbReference type="ARBA" id="ARBA00022576"/>
    </source>
</evidence>
<dbReference type="Proteomes" id="UP000077407">
    <property type="component" value="Unassembled WGS sequence"/>
</dbReference>
<organism evidence="11 12">
    <name type="scientific">Clostridium ljungdahlii</name>
    <dbReference type="NCBI Taxonomy" id="1538"/>
    <lineage>
        <taxon>Bacteria</taxon>
        <taxon>Bacillati</taxon>
        <taxon>Bacillota</taxon>
        <taxon>Clostridia</taxon>
        <taxon>Eubacteriales</taxon>
        <taxon>Clostridiaceae</taxon>
        <taxon>Clostridium</taxon>
    </lineage>
</organism>
<evidence type="ECO:0000256" key="5">
    <source>
        <dbReference type="ARBA" id="ARBA00022898"/>
    </source>
</evidence>
<comment type="similarity">
    <text evidence="2 8">Belongs to the class-V pyridoxal-phosphate-dependent aminotransferase family.</text>
</comment>
<dbReference type="PANTHER" id="PTHR21152">
    <property type="entry name" value="AMINOTRANSFERASE CLASS V"/>
    <property type="match status" value="1"/>
</dbReference>
<keyword evidence="5 7" id="KW-0663">Pyridoxal phosphate</keyword>
<feature type="domain" description="Aminotransferase class V" evidence="10">
    <location>
        <begin position="30"/>
        <end position="280"/>
    </location>
</feature>
<accession>A0A162KWX5</accession>
<dbReference type="InterPro" id="IPR015424">
    <property type="entry name" value="PyrdxlP-dep_Trfase"/>
</dbReference>
<dbReference type="SUPFAM" id="SSF53383">
    <property type="entry name" value="PLP-dependent transferases"/>
    <property type="match status" value="1"/>
</dbReference>
<evidence type="ECO:0000313" key="12">
    <source>
        <dbReference type="Proteomes" id="UP000077407"/>
    </source>
</evidence>
<name>A0A162KWX5_9CLOT</name>
<keyword evidence="4" id="KW-0808">Transferase</keyword>
<evidence type="ECO:0000256" key="4">
    <source>
        <dbReference type="ARBA" id="ARBA00022679"/>
    </source>
</evidence>
<dbReference type="Gene3D" id="3.90.1150.10">
    <property type="entry name" value="Aspartate Aminotransferase, domain 1"/>
    <property type="match status" value="1"/>
</dbReference>
<evidence type="ECO:0000256" key="9">
    <source>
        <dbReference type="RuleBase" id="RU004504"/>
    </source>
</evidence>
<evidence type="ECO:0000256" key="8">
    <source>
        <dbReference type="RuleBase" id="RU004075"/>
    </source>
</evidence>
<dbReference type="InterPro" id="IPR024169">
    <property type="entry name" value="SP_NH2Trfase/AEP_transaminase"/>
</dbReference>
<dbReference type="OrthoDB" id="389074at2"/>
<dbReference type="Pfam" id="PF00266">
    <property type="entry name" value="Aminotran_5"/>
    <property type="match status" value="1"/>
</dbReference>
<feature type="binding site" evidence="6">
    <location>
        <position position="334"/>
    </location>
    <ligand>
        <name>substrate</name>
    </ligand>
</feature>
<dbReference type="FunFam" id="3.40.640.10:FF:000172">
    <property type="entry name" value="Pyridoxal phosphate-dependent aminotransferase"/>
    <property type="match status" value="1"/>
</dbReference>
<dbReference type="InterPro" id="IPR015421">
    <property type="entry name" value="PyrdxlP-dep_Trfase_major"/>
</dbReference>
<dbReference type="InterPro" id="IPR020578">
    <property type="entry name" value="Aminotrans_V_PyrdxlP_BS"/>
</dbReference>
<gene>
    <name evidence="11" type="ORF">WY13_02564</name>
</gene>
<dbReference type="InterPro" id="IPR000192">
    <property type="entry name" value="Aminotrans_V_dom"/>
</dbReference>
<dbReference type="AlphaFoldDB" id="A0A162KWX5"/>
<dbReference type="PATRIC" id="fig|1538.10.peg.2943"/>
<dbReference type="GO" id="GO:0019265">
    <property type="term" value="P:glycine biosynthetic process, by transamination of glyoxylate"/>
    <property type="evidence" value="ECO:0007669"/>
    <property type="project" value="TreeGrafter"/>
</dbReference>
<dbReference type="PIRSF" id="PIRSF000524">
    <property type="entry name" value="SPT"/>
    <property type="match status" value="1"/>
</dbReference>
<dbReference type="InterPro" id="IPR015422">
    <property type="entry name" value="PyrdxlP-dep_Trfase_small"/>
</dbReference>
<evidence type="ECO:0000256" key="7">
    <source>
        <dbReference type="PIRSR" id="PIRSR000524-50"/>
    </source>
</evidence>
<comment type="caution">
    <text evidence="11">The sequence shown here is derived from an EMBL/GenBank/DDBJ whole genome shotgun (WGS) entry which is preliminary data.</text>
</comment>
<evidence type="ECO:0000256" key="1">
    <source>
        <dbReference type="ARBA" id="ARBA00001933"/>
    </source>
</evidence>
<keyword evidence="11" id="KW-0560">Oxidoreductase</keyword>
<dbReference type="GO" id="GO:0016491">
    <property type="term" value="F:oxidoreductase activity"/>
    <property type="evidence" value="ECO:0007669"/>
    <property type="project" value="UniProtKB-KW"/>
</dbReference>
<dbReference type="Gene3D" id="3.40.640.10">
    <property type="entry name" value="Type I PLP-dependent aspartate aminotransferase-like (Major domain)"/>
    <property type="match status" value="1"/>
</dbReference>
<evidence type="ECO:0000259" key="10">
    <source>
        <dbReference type="Pfam" id="PF00266"/>
    </source>
</evidence>
<dbReference type="GO" id="GO:0008453">
    <property type="term" value="F:alanine-glyoxylate transaminase activity"/>
    <property type="evidence" value="ECO:0007669"/>
    <property type="project" value="TreeGrafter"/>
</dbReference>
<sequence length="381" mass="43074">MEAPYIMTPGPTEVRDNVRFARSERCTNPDLDIQFYDFYKDTCEDIAKFLNTKNQVRILSGEGILGLESACASLTEEGDRVLVIDNGIYGEGFADFVKLYDGEVVFFKGNRKREIDVNELKKFLDKDSKFKYATVVHCDTPSGMLNNISKICPMLKEKGILTVVDSVSAMGGEKLEVDNWNIDIVVGGSQKCISAPPGLTILSISQDAFETMKNRKKPIRSFYCNLLVWENYYEEKWFPYTPPISDIVGLKAAVDNILKDKDILKRHSEIGKSVRIAVKEAGLSLYNENGYSNTVTAIEVPEGIDESKLRKYMVDNFNVLIAGSFGYLQGRVVRIGHMGENAKKDMVSYTLYSLQKSLENFQFYCQCDMVNCFLKNVESFE</sequence>